<dbReference type="AlphaFoldDB" id="C0FRD0"/>
<comment type="caution">
    <text evidence="1">The sequence shown here is derived from an EMBL/GenBank/DDBJ whole genome shotgun (WGS) entry which is preliminary data.</text>
</comment>
<proteinExistence type="predicted"/>
<sequence>MYKQRISYADYVEEVERLYKIERREIYFGFVIRDFIQSILTESEQLVAVWDNKGYKDDTKNPLHKRKNYADSHSLQDFIIVPEQYSYTNTTKPYVSIELKKPNLENYQGLELGKNKKQIEAEFEYCDFIILTDCVTWMFLKKMNL</sequence>
<protein>
    <submittedName>
        <fullName evidence="1">Uncharacterized protein</fullName>
    </submittedName>
</protein>
<name>C0FRD0_9FIRM</name>
<accession>C0FRD0</accession>
<dbReference type="EMBL" id="ACFY01000053">
    <property type="protein sequence ID" value="EEG94870.1"/>
    <property type="molecule type" value="Genomic_DNA"/>
</dbReference>
<reference evidence="1 2" key="2">
    <citation type="submission" date="2009-03" db="EMBL/GenBank/DDBJ databases">
        <title>Draft genome sequence of Roseburia inulinivorans (DSM 16841).</title>
        <authorList>
            <person name="Sudarsanam P."/>
            <person name="Ley R."/>
            <person name="Guruge J."/>
            <person name="Turnbaugh P.J."/>
            <person name="Mahowald M."/>
            <person name="Liep D."/>
            <person name="Gordon J."/>
        </authorList>
    </citation>
    <scope>NUCLEOTIDE SEQUENCE [LARGE SCALE GENOMIC DNA]</scope>
    <source>
        <strain evidence="1 2">DSM 16841</strain>
    </source>
</reference>
<dbReference type="Proteomes" id="UP000003561">
    <property type="component" value="Unassembled WGS sequence"/>
</dbReference>
<gene>
    <name evidence="1" type="ORF">ROSEINA2194_01284</name>
</gene>
<organism evidence="1 2">
    <name type="scientific">Roseburia inulinivorans DSM 16841</name>
    <dbReference type="NCBI Taxonomy" id="622312"/>
    <lineage>
        <taxon>Bacteria</taxon>
        <taxon>Bacillati</taxon>
        <taxon>Bacillota</taxon>
        <taxon>Clostridia</taxon>
        <taxon>Lachnospirales</taxon>
        <taxon>Lachnospiraceae</taxon>
        <taxon>Roseburia</taxon>
    </lineage>
</organism>
<reference evidence="1 2" key="1">
    <citation type="submission" date="2009-02" db="EMBL/GenBank/DDBJ databases">
        <authorList>
            <person name="Fulton L."/>
            <person name="Clifton S."/>
            <person name="Fulton B."/>
            <person name="Xu J."/>
            <person name="Minx P."/>
            <person name="Pepin K.H."/>
            <person name="Johnson M."/>
            <person name="Bhonagiri V."/>
            <person name="Nash W.E."/>
            <person name="Mardis E.R."/>
            <person name="Wilson R.K."/>
        </authorList>
    </citation>
    <scope>NUCLEOTIDE SEQUENCE [LARGE SCALE GENOMIC DNA]</scope>
    <source>
        <strain evidence="1 2">DSM 16841</strain>
    </source>
</reference>
<evidence type="ECO:0000313" key="1">
    <source>
        <dbReference type="EMBL" id="EEG94870.1"/>
    </source>
</evidence>
<evidence type="ECO:0000313" key="2">
    <source>
        <dbReference type="Proteomes" id="UP000003561"/>
    </source>
</evidence>